<name>U5EPV4_NOCAS</name>
<keyword evidence="1" id="KW-0812">Transmembrane</keyword>
<dbReference type="Proteomes" id="UP000017048">
    <property type="component" value="Unassembled WGS sequence"/>
</dbReference>
<evidence type="ECO:0000256" key="1">
    <source>
        <dbReference type="SAM" id="Phobius"/>
    </source>
</evidence>
<evidence type="ECO:0000313" key="3">
    <source>
        <dbReference type="Proteomes" id="UP000017048"/>
    </source>
</evidence>
<keyword evidence="1" id="KW-0472">Membrane</keyword>
<gene>
    <name evidence="2" type="ORF">NCAST_34_02340</name>
</gene>
<reference evidence="2 3" key="1">
    <citation type="journal article" date="2014" name="BMC Genomics">
        <title>Genome based analysis of type-I polyketide synthase and nonribosomal peptide synthetase gene clusters in seven strains of five representative Nocardia species.</title>
        <authorList>
            <person name="Komaki H."/>
            <person name="Ichikawa N."/>
            <person name="Hosoyama A."/>
            <person name="Takahashi-Nakaguchi A."/>
            <person name="Matsuzawa T."/>
            <person name="Suzuki K."/>
            <person name="Fujita N."/>
            <person name="Gonoi T."/>
        </authorList>
    </citation>
    <scope>NUCLEOTIDE SEQUENCE [LARGE SCALE GENOMIC DNA]</scope>
    <source>
        <strain evidence="2 3">NBRC 15531</strain>
    </source>
</reference>
<keyword evidence="3" id="KW-1185">Reference proteome</keyword>
<proteinExistence type="predicted"/>
<keyword evidence="1" id="KW-1133">Transmembrane helix</keyword>
<dbReference type="RefSeq" id="WP_022567159.1">
    <property type="nucleotide sequence ID" value="NZ_BAFO02000034.1"/>
</dbReference>
<dbReference type="EMBL" id="BAFO02000034">
    <property type="protein sequence ID" value="GAD87104.1"/>
    <property type="molecule type" value="Genomic_DNA"/>
</dbReference>
<dbReference type="OrthoDB" id="9985956at2"/>
<dbReference type="AlphaFoldDB" id="U5EPV4"/>
<comment type="caution">
    <text evidence="2">The sequence shown here is derived from an EMBL/GenBank/DDBJ whole genome shotgun (WGS) entry which is preliminary data.</text>
</comment>
<dbReference type="GeneID" id="91515819"/>
<protein>
    <submittedName>
        <fullName evidence="2">Uncharacterized protein</fullName>
    </submittedName>
</protein>
<organism evidence="2 3">
    <name type="scientific">Nocardia asteroides NBRC 15531</name>
    <dbReference type="NCBI Taxonomy" id="1110697"/>
    <lineage>
        <taxon>Bacteria</taxon>
        <taxon>Bacillati</taxon>
        <taxon>Actinomycetota</taxon>
        <taxon>Actinomycetes</taxon>
        <taxon>Mycobacteriales</taxon>
        <taxon>Nocardiaceae</taxon>
        <taxon>Nocardia</taxon>
    </lineage>
</organism>
<sequence>MVQESGFVGLLAGGLFTQGLQLGVFGAALLFEFGVAATQPFGPGVGQLVAAGDGAGFQLGEQVVLSSGDVGEGLVDRGGPLLEVVALARGLPA</sequence>
<feature type="transmembrane region" description="Helical" evidence="1">
    <location>
        <begin position="6"/>
        <end position="31"/>
    </location>
</feature>
<evidence type="ECO:0000313" key="2">
    <source>
        <dbReference type="EMBL" id="GAD87104.1"/>
    </source>
</evidence>
<accession>U5EPV4</accession>